<dbReference type="EMBL" id="JAIWYP010000010">
    <property type="protein sequence ID" value="KAH3754772.1"/>
    <property type="molecule type" value="Genomic_DNA"/>
</dbReference>
<evidence type="ECO:0000313" key="2">
    <source>
        <dbReference type="Proteomes" id="UP000828390"/>
    </source>
</evidence>
<name>A0A9D4DRZ5_DREPO</name>
<sequence length="96" mass="10851">MSCQGVSLIIRHVLTGKELLEKLQKYSDVAMAGTEPVTTLDNLEAQKHAKRMLQYLEARVDKVASYLDSKGRNLDLDVQRDSVQREIRQVSSVSFT</sequence>
<comment type="caution">
    <text evidence="1">The sequence shown here is derived from an EMBL/GenBank/DDBJ whole genome shotgun (WGS) entry which is preliminary data.</text>
</comment>
<gene>
    <name evidence="1" type="ORF">DPMN_189453</name>
</gene>
<keyword evidence="2" id="KW-1185">Reference proteome</keyword>
<organism evidence="1 2">
    <name type="scientific">Dreissena polymorpha</name>
    <name type="common">Zebra mussel</name>
    <name type="synonym">Mytilus polymorpha</name>
    <dbReference type="NCBI Taxonomy" id="45954"/>
    <lineage>
        <taxon>Eukaryota</taxon>
        <taxon>Metazoa</taxon>
        <taxon>Spiralia</taxon>
        <taxon>Lophotrochozoa</taxon>
        <taxon>Mollusca</taxon>
        <taxon>Bivalvia</taxon>
        <taxon>Autobranchia</taxon>
        <taxon>Heteroconchia</taxon>
        <taxon>Euheterodonta</taxon>
        <taxon>Imparidentia</taxon>
        <taxon>Neoheterodontei</taxon>
        <taxon>Myida</taxon>
        <taxon>Dreissenoidea</taxon>
        <taxon>Dreissenidae</taxon>
        <taxon>Dreissena</taxon>
    </lineage>
</organism>
<reference evidence="1" key="1">
    <citation type="journal article" date="2019" name="bioRxiv">
        <title>The Genome of the Zebra Mussel, Dreissena polymorpha: A Resource for Invasive Species Research.</title>
        <authorList>
            <person name="McCartney M.A."/>
            <person name="Auch B."/>
            <person name="Kono T."/>
            <person name="Mallez S."/>
            <person name="Zhang Y."/>
            <person name="Obille A."/>
            <person name="Becker A."/>
            <person name="Abrahante J.E."/>
            <person name="Garbe J."/>
            <person name="Badalamenti J.P."/>
            <person name="Herman A."/>
            <person name="Mangelson H."/>
            <person name="Liachko I."/>
            <person name="Sullivan S."/>
            <person name="Sone E.D."/>
            <person name="Koren S."/>
            <person name="Silverstein K.A.T."/>
            <person name="Beckman K.B."/>
            <person name="Gohl D.M."/>
        </authorList>
    </citation>
    <scope>NUCLEOTIDE SEQUENCE</scope>
    <source>
        <strain evidence="1">Duluth1</strain>
        <tissue evidence="1">Whole animal</tissue>
    </source>
</reference>
<dbReference type="Proteomes" id="UP000828390">
    <property type="component" value="Unassembled WGS sequence"/>
</dbReference>
<proteinExistence type="predicted"/>
<protein>
    <submittedName>
        <fullName evidence="1">Uncharacterized protein</fullName>
    </submittedName>
</protein>
<evidence type="ECO:0000313" key="1">
    <source>
        <dbReference type="EMBL" id="KAH3754772.1"/>
    </source>
</evidence>
<reference evidence="1" key="2">
    <citation type="submission" date="2020-11" db="EMBL/GenBank/DDBJ databases">
        <authorList>
            <person name="McCartney M.A."/>
            <person name="Auch B."/>
            <person name="Kono T."/>
            <person name="Mallez S."/>
            <person name="Becker A."/>
            <person name="Gohl D.M."/>
            <person name="Silverstein K.A.T."/>
            <person name="Koren S."/>
            <person name="Bechman K.B."/>
            <person name="Herman A."/>
            <person name="Abrahante J.E."/>
            <person name="Garbe J."/>
        </authorList>
    </citation>
    <scope>NUCLEOTIDE SEQUENCE</scope>
    <source>
        <strain evidence="1">Duluth1</strain>
        <tissue evidence="1">Whole animal</tissue>
    </source>
</reference>
<accession>A0A9D4DRZ5</accession>
<dbReference type="AlphaFoldDB" id="A0A9D4DRZ5"/>